<evidence type="ECO:0000256" key="1">
    <source>
        <dbReference type="ARBA" id="ARBA00037217"/>
    </source>
</evidence>
<dbReference type="PANTHER" id="PTHR10668:SF103">
    <property type="entry name" value="PYRIDINE NUCLEOTIDE-DISULFIDE OXIDOREDUCTASE DOMAIN-CONTAINING PROTEIN 2"/>
    <property type="match status" value="1"/>
</dbReference>
<name>A0ABS8JGM1_9GAMM</name>
<reference evidence="5" key="1">
    <citation type="submission" date="2021-10" db="EMBL/GenBank/DDBJ databases">
        <authorList>
            <person name="Lyu M."/>
            <person name="Wang X."/>
            <person name="Meng X."/>
            <person name="Xu K."/>
        </authorList>
    </citation>
    <scope>NUCLEOTIDE SEQUENCE</scope>
    <source>
        <strain evidence="5">A6</strain>
    </source>
</reference>
<gene>
    <name evidence="5" type="ORF">LK996_06620</name>
</gene>
<evidence type="ECO:0000256" key="2">
    <source>
        <dbReference type="ARBA" id="ARBA00038825"/>
    </source>
</evidence>
<feature type="domain" description="Amine oxidase" evidence="4">
    <location>
        <begin position="22"/>
        <end position="344"/>
    </location>
</feature>
<evidence type="ECO:0000313" key="5">
    <source>
        <dbReference type="EMBL" id="MCC8362748.1"/>
    </source>
</evidence>
<evidence type="ECO:0000256" key="3">
    <source>
        <dbReference type="ARBA" id="ARBA00040298"/>
    </source>
</evidence>
<keyword evidence="6" id="KW-1185">Reference proteome</keyword>
<dbReference type="InterPro" id="IPR002937">
    <property type="entry name" value="Amino_oxidase"/>
</dbReference>
<dbReference type="PANTHER" id="PTHR10668">
    <property type="entry name" value="PHYTOENE DEHYDROGENASE"/>
    <property type="match status" value="1"/>
</dbReference>
<organism evidence="5 6">
    <name type="scientific">Noviluteimonas lactosilytica</name>
    <dbReference type="NCBI Taxonomy" id="2888523"/>
    <lineage>
        <taxon>Bacteria</taxon>
        <taxon>Pseudomonadati</taxon>
        <taxon>Pseudomonadota</taxon>
        <taxon>Gammaproteobacteria</taxon>
        <taxon>Lysobacterales</taxon>
        <taxon>Lysobacteraceae</taxon>
        <taxon>Noviluteimonas</taxon>
    </lineage>
</organism>
<accession>A0ABS8JGM1</accession>
<evidence type="ECO:0000259" key="4">
    <source>
        <dbReference type="Pfam" id="PF01593"/>
    </source>
</evidence>
<dbReference type="InterPro" id="IPR036188">
    <property type="entry name" value="FAD/NAD-bd_sf"/>
</dbReference>
<dbReference type="PRINTS" id="PR00411">
    <property type="entry name" value="PNDRDTASEI"/>
</dbReference>
<dbReference type="SUPFAM" id="SSF51905">
    <property type="entry name" value="FAD/NAD(P)-binding domain"/>
    <property type="match status" value="1"/>
</dbReference>
<comment type="subunit">
    <text evidence="2">Interacts with COX5B; this interaction may contribute to localize PYROXD2 to the inner face of the inner mitochondrial membrane.</text>
</comment>
<protein>
    <recommendedName>
        <fullName evidence="3">Pyridine nucleotide-disulfide oxidoreductase domain-containing protein 2</fullName>
    </recommendedName>
</protein>
<dbReference type="Pfam" id="PF01593">
    <property type="entry name" value="Amino_oxidase"/>
    <property type="match status" value="1"/>
</dbReference>
<proteinExistence type="predicted"/>
<dbReference type="EMBL" id="JAJGAK010000001">
    <property type="protein sequence ID" value="MCC8362748.1"/>
    <property type="molecule type" value="Genomic_DNA"/>
</dbReference>
<dbReference type="Proteomes" id="UP001165293">
    <property type="component" value="Unassembled WGS sequence"/>
</dbReference>
<sequence>MEEEVMTTNQYDAVVIGAGHNGLIAAAYLARAGKKVCVLERREVVGGAAVTAEPFPGYRFSQFSYVVSLLRPEIIRDLELPRHGLKILPLPSTVTPLDNGDYLAAWDDHDLTRQELYRHSPRDAEASDEYGRVMARAAKAIKPILGLVPPDPSSLSPRDLMGLLKVGQYAKSLSEKELYQIAKLLTMSAADLLNDWFEFDPLKGTKSASGIIGTFLGPHSPGTAYVLLHHYMGEIDGAFRAWGFAKNGNGGVSAAIASSARALGVEIRTNASVQQVIVKGGRAAGVALANGDELQAKVVITAADPKRSFLQFVEQKHLPGEFVEQIKNFRVRGSSGKVNIALSELPDFTCLPGENALHRGAISISPSMEYIERAYDEAKYGQFAKNPYIDMIIPSMIDRDMAPPGHHVMSCFVQYAPYDIEGGWDDAKREAFGETVINTIERYAPNIRRAIVGKQVITPKDIEAIAGITGGNIFHGELLLHQLFFLRPAPQWADFRTPLPGYYFGASGAHPGGGVMGAAGKLAAQEVLKDWK</sequence>
<dbReference type="Gene3D" id="3.50.50.60">
    <property type="entry name" value="FAD/NAD(P)-binding domain"/>
    <property type="match status" value="2"/>
</dbReference>
<comment type="function">
    <text evidence="1">Probable oxidoreductase that may play a role as regulator of mitochondrial function.</text>
</comment>
<comment type="caution">
    <text evidence="5">The sequence shown here is derived from an EMBL/GenBank/DDBJ whole genome shotgun (WGS) entry which is preliminary data.</text>
</comment>
<evidence type="ECO:0000313" key="6">
    <source>
        <dbReference type="Proteomes" id="UP001165293"/>
    </source>
</evidence>